<evidence type="ECO:0000313" key="1">
    <source>
        <dbReference type="EMBL" id="KZL93531.1"/>
    </source>
</evidence>
<proteinExistence type="predicted"/>
<dbReference type="OrthoDB" id="1910001at2"/>
<gene>
    <name evidence="1" type="ORF">CLMAG_05770</name>
</gene>
<comment type="caution">
    <text evidence="1">The sequence shown here is derived from an EMBL/GenBank/DDBJ whole genome shotgun (WGS) entry which is preliminary data.</text>
</comment>
<keyword evidence="2" id="KW-1185">Reference proteome</keyword>
<dbReference type="RefSeq" id="WP_066617661.1">
    <property type="nucleotide sequence ID" value="NZ_FQXL01000031.1"/>
</dbReference>
<protein>
    <submittedName>
        <fullName evidence="1">Uncharacterized protein</fullName>
    </submittedName>
</protein>
<evidence type="ECO:0000313" key="2">
    <source>
        <dbReference type="Proteomes" id="UP000076603"/>
    </source>
</evidence>
<organism evidence="1 2">
    <name type="scientific">Clostridium magnum DSM 2767</name>
    <dbReference type="NCBI Taxonomy" id="1121326"/>
    <lineage>
        <taxon>Bacteria</taxon>
        <taxon>Bacillati</taxon>
        <taxon>Bacillota</taxon>
        <taxon>Clostridia</taxon>
        <taxon>Eubacteriales</taxon>
        <taxon>Clostridiaceae</taxon>
        <taxon>Clostridium</taxon>
    </lineage>
</organism>
<accession>A0A168E0Y0</accession>
<sequence length="96" mass="11658">MEDYKQDAENYINLVNEFNTLQDVEYARAYKMHKSALAQYERWSNILIEVRDLEKVTKTKQTTLKGRIEHIMRVLNNIYTSCRMIWNKGEQEERIR</sequence>
<name>A0A168E0Y0_9CLOT</name>
<dbReference type="AlphaFoldDB" id="A0A168E0Y0"/>
<dbReference type="STRING" id="1121326.CLMAG_05770"/>
<dbReference type="PATRIC" id="fig|1121326.3.peg.532"/>
<reference evidence="1 2" key="1">
    <citation type="submission" date="2016-04" db="EMBL/GenBank/DDBJ databases">
        <title>Genome sequence of Clostridium magnum DSM 2767.</title>
        <authorList>
            <person name="Poehlein A."/>
            <person name="Uhlig R."/>
            <person name="Fischer R."/>
            <person name="Bahl H."/>
            <person name="Daniel R."/>
        </authorList>
    </citation>
    <scope>NUCLEOTIDE SEQUENCE [LARGE SCALE GENOMIC DNA]</scope>
    <source>
        <strain evidence="1 2">DSM 2767</strain>
    </source>
</reference>
<dbReference type="EMBL" id="LWAE01000001">
    <property type="protein sequence ID" value="KZL93531.1"/>
    <property type="molecule type" value="Genomic_DNA"/>
</dbReference>
<dbReference type="Proteomes" id="UP000076603">
    <property type="component" value="Unassembled WGS sequence"/>
</dbReference>